<evidence type="ECO:0000313" key="7">
    <source>
        <dbReference type="Proteomes" id="UP001292094"/>
    </source>
</evidence>
<evidence type="ECO:0000256" key="1">
    <source>
        <dbReference type="ARBA" id="ARBA00011764"/>
    </source>
</evidence>
<name>A0AAE1QMP7_9EUCA</name>
<organism evidence="6 7">
    <name type="scientific">Petrolisthes manimaculis</name>
    <dbReference type="NCBI Taxonomy" id="1843537"/>
    <lineage>
        <taxon>Eukaryota</taxon>
        <taxon>Metazoa</taxon>
        <taxon>Ecdysozoa</taxon>
        <taxon>Arthropoda</taxon>
        <taxon>Crustacea</taxon>
        <taxon>Multicrustacea</taxon>
        <taxon>Malacostraca</taxon>
        <taxon>Eumalacostraca</taxon>
        <taxon>Eucarida</taxon>
        <taxon>Decapoda</taxon>
        <taxon>Pleocyemata</taxon>
        <taxon>Anomura</taxon>
        <taxon>Galatheoidea</taxon>
        <taxon>Porcellanidae</taxon>
        <taxon>Petrolisthes</taxon>
    </lineage>
</organism>
<evidence type="ECO:0000313" key="6">
    <source>
        <dbReference type="EMBL" id="KAK4329320.1"/>
    </source>
</evidence>
<comment type="subunit">
    <text evidence="1">Self-associates forming complexes of several hundred monomers.</text>
</comment>
<keyword evidence="7" id="KW-1185">Reference proteome</keyword>
<reference evidence="6" key="1">
    <citation type="submission" date="2023-11" db="EMBL/GenBank/DDBJ databases">
        <title>Genome assemblies of two species of porcelain crab, Petrolisthes cinctipes and Petrolisthes manimaculis (Anomura: Porcellanidae).</title>
        <authorList>
            <person name="Angst P."/>
        </authorList>
    </citation>
    <scope>NUCLEOTIDE SEQUENCE</scope>
    <source>
        <strain evidence="6">PB745_02</strain>
        <tissue evidence="6">Gill</tissue>
    </source>
</reference>
<proteinExistence type="predicted"/>
<dbReference type="InterPro" id="IPR028002">
    <property type="entry name" value="Myb_DNA-bind_5"/>
</dbReference>
<comment type="caution">
    <text evidence="6">The sequence shown here is derived from an EMBL/GenBank/DDBJ whole genome shotgun (WGS) entry which is preliminary data.</text>
</comment>
<evidence type="ECO:0000259" key="5">
    <source>
        <dbReference type="Pfam" id="PF13873"/>
    </source>
</evidence>
<protein>
    <recommendedName>
        <fullName evidence="2">Regulatory protein zeste</fullName>
    </recommendedName>
</protein>
<dbReference type="AlphaFoldDB" id="A0AAE1QMP7"/>
<sequence>MDKSTDHLQLGQKAAAWENVAKEYNTAFPVSQSKSTQQLKRAWEYIRNRVKKTNSSYIRKCHETGGGPSPTPPKLDELTLLAESVILQFETSDGELEELGLACIEGELLSLVDEAVYGQSSKSCTTNSTTTATSRASNFTTPSRDSSPATVSGCVSLKNKIQRKRKLSDGKSEVIKKIRLEQAAHRERVSSVLETEVRKVSNKACEFMDGILECCRMITTAVVKKIEECPPEAVLKTIKDFQ</sequence>
<evidence type="ECO:0000256" key="2">
    <source>
        <dbReference type="ARBA" id="ARBA00016807"/>
    </source>
</evidence>
<dbReference type="Proteomes" id="UP001292094">
    <property type="component" value="Unassembled WGS sequence"/>
</dbReference>
<evidence type="ECO:0000256" key="3">
    <source>
        <dbReference type="ARBA" id="ARBA00025466"/>
    </source>
</evidence>
<accession>A0AAE1QMP7</accession>
<evidence type="ECO:0000256" key="4">
    <source>
        <dbReference type="SAM" id="MobiDB-lite"/>
    </source>
</evidence>
<feature type="domain" description="Myb/SANT-like DNA-binding" evidence="5">
    <location>
        <begin position="2"/>
        <end position="52"/>
    </location>
</feature>
<comment type="function">
    <text evidence="3">Involved in transvection phenomena (= synapsis-dependent gene expression), where the synaptic pairing of chromosomes carrying genes with which zeste interacts influences the expression of these genes. Zeste binds to DNA and stimulates transcription from a nearby promoter.</text>
</comment>
<feature type="compositionally biased region" description="Low complexity" evidence="4">
    <location>
        <begin position="123"/>
        <end position="141"/>
    </location>
</feature>
<gene>
    <name evidence="6" type="ORF">Pmani_000354</name>
</gene>
<feature type="region of interest" description="Disordered" evidence="4">
    <location>
        <begin position="123"/>
        <end position="151"/>
    </location>
</feature>
<dbReference type="EMBL" id="JAWZYT010000023">
    <property type="protein sequence ID" value="KAK4329320.1"/>
    <property type="molecule type" value="Genomic_DNA"/>
</dbReference>
<dbReference type="Pfam" id="PF13873">
    <property type="entry name" value="Myb_DNA-bind_5"/>
    <property type="match status" value="1"/>
</dbReference>